<dbReference type="SMART" id="SM00039">
    <property type="entry name" value="CRF"/>
    <property type="match status" value="1"/>
</dbReference>
<feature type="region of interest" description="Disordered" evidence="4">
    <location>
        <begin position="181"/>
        <end position="265"/>
    </location>
</feature>
<dbReference type="AlphaFoldDB" id="A0A084W3D5"/>
<keyword evidence="9" id="KW-1185">Reference proteome</keyword>
<dbReference type="GO" id="GO:0005179">
    <property type="term" value="F:hormone activity"/>
    <property type="evidence" value="ECO:0007669"/>
    <property type="project" value="UniProtKB-KW"/>
</dbReference>
<comment type="subcellular location">
    <subcellularLocation>
        <location evidence="1">Secreted</location>
    </subcellularLocation>
</comment>
<dbReference type="STRING" id="74873.A0A084W3D5"/>
<dbReference type="Pfam" id="PF00473">
    <property type="entry name" value="CRF"/>
    <property type="match status" value="1"/>
</dbReference>
<evidence type="ECO:0000313" key="9">
    <source>
        <dbReference type="Proteomes" id="UP000030765"/>
    </source>
</evidence>
<dbReference type="Proteomes" id="UP000030765">
    <property type="component" value="Unassembled WGS sequence"/>
</dbReference>
<dbReference type="InterPro" id="IPR018446">
    <property type="entry name" value="Corticotropin-releasing_fac_CS"/>
</dbReference>
<keyword evidence="5" id="KW-0732">Signal</keyword>
<dbReference type="EMBL" id="ATLV01019921">
    <property type="status" value="NOT_ANNOTATED_CDS"/>
    <property type="molecule type" value="Genomic_DNA"/>
</dbReference>
<feature type="signal peptide" evidence="5">
    <location>
        <begin position="1"/>
        <end position="23"/>
    </location>
</feature>
<name>A0A084W3D5_ANOSI</name>
<evidence type="ECO:0000256" key="5">
    <source>
        <dbReference type="SAM" id="SignalP"/>
    </source>
</evidence>
<evidence type="ECO:0000256" key="2">
    <source>
        <dbReference type="ARBA" id="ARBA00022525"/>
    </source>
</evidence>
<reference evidence="8" key="2">
    <citation type="submission" date="2020-05" db="UniProtKB">
        <authorList>
            <consortium name="EnsemblMetazoa"/>
        </authorList>
    </citation>
    <scope>IDENTIFICATION</scope>
</reference>
<feature type="chain" id="PRO_5001784210" evidence="5">
    <location>
        <begin position="24"/>
        <end position="281"/>
    </location>
</feature>
<sequence>MKATLWLWSAVTALVCVSLQVSALPYSDSRVIQENSLLSLKRTKPSLSIVNPLDVLRQRIILEMARRQMRENTRQVELNKALLREIGKRSSNFYDRLDDPLDYAYYDRKPYNHRVAPEPEYSPVEEEVEAMVESLLRGGHLFLREANHQRVRSISDRQPSALGHSELVQDNRSQQPQQLGSLFNDEQEPNQAKDGGYQQPNTGNNDNGPADEDGDEVSLGGESSAALKVPVSERDGYLEQAGQPGPGKIEPHQATGNDRSNAETDFRQRYVYGMYKNRYAN</sequence>
<evidence type="ECO:0000313" key="8">
    <source>
        <dbReference type="EnsemblMetazoa" id="ASIC012624-PA"/>
    </source>
</evidence>
<proteinExistence type="predicted"/>
<feature type="domain" description="Corticotropin-releasing factor" evidence="6">
    <location>
        <begin position="43"/>
        <end position="86"/>
    </location>
</feature>
<dbReference type="VEuPathDB" id="VectorBase:ASIS013459"/>
<dbReference type="EMBL" id="KE525285">
    <property type="protein sequence ID" value="KFB44729.1"/>
    <property type="molecule type" value="Genomic_DNA"/>
</dbReference>
<dbReference type="OrthoDB" id="6418774at2759"/>
<dbReference type="VEuPathDB" id="VectorBase:ASIC012624"/>
<dbReference type="OMA" id="MYKNRYA"/>
<evidence type="ECO:0000313" key="7">
    <source>
        <dbReference type="EMBL" id="KFB44729.1"/>
    </source>
</evidence>
<dbReference type="EnsemblMetazoa" id="ASIC012624-RA">
    <property type="protein sequence ID" value="ASIC012624-PA"/>
    <property type="gene ID" value="ASIC012624"/>
</dbReference>
<evidence type="ECO:0000259" key="6">
    <source>
        <dbReference type="SMART" id="SM00039"/>
    </source>
</evidence>
<dbReference type="GO" id="GO:0005576">
    <property type="term" value="C:extracellular region"/>
    <property type="evidence" value="ECO:0007669"/>
    <property type="project" value="UniProtKB-SubCell"/>
</dbReference>
<reference evidence="7 9" key="1">
    <citation type="journal article" date="2014" name="BMC Genomics">
        <title>Genome sequence of Anopheles sinensis provides insight into genetics basis of mosquito competence for malaria parasites.</title>
        <authorList>
            <person name="Zhou D."/>
            <person name="Zhang D."/>
            <person name="Ding G."/>
            <person name="Shi L."/>
            <person name="Hou Q."/>
            <person name="Ye Y."/>
            <person name="Xu Y."/>
            <person name="Zhou H."/>
            <person name="Xiong C."/>
            <person name="Li S."/>
            <person name="Yu J."/>
            <person name="Hong S."/>
            <person name="Yu X."/>
            <person name="Zou P."/>
            <person name="Chen C."/>
            <person name="Chang X."/>
            <person name="Wang W."/>
            <person name="Lv Y."/>
            <person name="Sun Y."/>
            <person name="Ma L."/>
            <person name="Shen B."/>
            <person name="Zhu C."/>
        </authorList>
    </citation>
    <scope>NUCLEOTIDE SEQUENCE [LARGE SCALE GENOMIC DNA]</scope>
</reference>
<evidence type="ECO:0000256" key="4">
    <source>
        <dbReference type="SAM" id="MobiDB-lite"/>
    </source>
</evidence>
<feature type="compositionally biased region" description="Polar residues" evidence="4">
    <location>
        <begin position="198"/>
        <end position="207"/>
    </location>
</feature>
<accession>A0A084W3D5</accession>
<keyword evidence="2" id="KW-0964">Secreted</keyword>
<protein>
    <submittedName>
        <fullName evidence="7">AGAP003269-PA-like protein</fullName>
    </submittedName>
</protein>
<organism evidence="7">
    <name type="scientific">Anopheles sinensis</name>
    <name type="common">Mosquito</name>
    <dbReference type="NCBI Taxonomy" id="74873"/>
    <lineage>
        <taxon>Eukaryota</taxon>
        <taxon>Metazoa</taxon>
        <taxon>Ecdysozoa</taxon>
        <taxon>Arthropoda</taxon>
        <taxon>Hexapoda</taxon>
        <taxon>Insecta</taxon>
        <taxon>Pterygota</taxon>
        <taxon>Neoptera</taxon>
        <taxon>Endopterygota</taxon>
        <taxon>Diptera</taxon>
        <taxon>Nematocera</taxon>
        <taxon>Culicoidea</taxon>
        <taxon>Culicidae</taxon>
        <taxon>Anophelinae</taxon>
        <taxon>Anopheles</taxon>
    </lineage>
</organism>
<gene>
    <name evidence="7" type="ORF">ZHAS_00012624</name>
</gene>
<dbReference type="PROSITE" id="PS00511">
    <property type="entry name" value="CRF"/>
    <property type="match status" value="1"/>
</dbReference>
<evidence type="ECO:0000256" key="3">
    <source>
        <dbReference type="ARBA" id="ARBA00022702"/>
    </source>
</evidence>
<dbReference type="InterPro" id="IPR000187">
    <property type="entry name" value="CRF"/>
</dbReference>
<evidence type="ECO:0000256" key="1">
    <source>
        <dbReference type="ARBA" id="ARBA00004613"/>
    </source>
</evidence>
<keyword evidence="3" id="KW-0372">Hormone</keyword>